<gene>
    <name evidence="4" type="ORF">H9W90_03870</name>
</gene>
<accession>A0A7G9LCB9</accession>
<comment type="subcellular location">
    <subcellularLocation>
        <location evidence="1">Secreted</location>
    </subcellularLocation>
</comment>
<evidence type="ECO:0000256" key="2">
    <source>
        <dbReference type="ARBA" id="ARBA00022729"/>
    </source>
</evidence>
<dbReference type="GO" id="GO:0016810">
    <property type="term" value="F:hydrolase activity, acting on carbon-nitrogen (but not peptide) bonds"/>
    <property type="evidence" value="ECO:0007669"/>
    <property type="project" value="InterPro"/>
</dbReference>
<sequence length="304" mass="35544">MLTIVNYHYIRESFNTKYPSIFGMTNVQFKKQLLLLKNQGDFLSINEFNNNYQDIIASKDNFNLITFDDGLKEQYINAYSILKELDLEAYFFLNALNFKEKKVSLVHKIHLLKSILEPKLFLEKLKKELKYTFSKSDTERSCKIYRFDTIVNAELKYLLNFLFPNDSKATIINKLFDNYFDEKEVNSSLYMAESEVLELSEKNMIGNHTYSHKHLGVLNKDELNKEIVESKKYLEKVTKSVINTISYPYGTEEVINENVLETATESYHKFGFTTEKGINDSNQNLLLLKRFDCNDLIGGKSYEG</sequence>
<keyword evidence="2" id="KW-0732">Signal</keyword>
<dbReference type="Pfam" id="PF01522">
    <property type="entry name" value="Polysacc_deac_1"/>
    <property type="match status" value="1"/>
</dbReference>
<dbReference type="KEGG" id="ppec:H9W90_03870"/>
<dbReference type="Proteomes" id="UP000515808">
    <property type="component" value="Chromosome"/>
</dbReference>
<proteinExistence type="predicted"/>
<dbReference type="PANTHER" id="PTHR34216">
    <property type="match status" value="1"/>
</dbReference>
<dbReference type="InterPro" id="IPR011330">
    <property type="entry name" value="Glyco_hydro/deAcase_b/a-brl"/>
</dbReference>
<dbReference type="AlphaFoldDB" id="A0A7G9LCB9"/>
<dbReference type="GO" id="GO:0005576">
    <property type="term" value="C:extracellular region"/>
    <property type="evidence" value="ECO:0007669"/>
    <property type="project" value="UniProtKB-SubCell"/>
</dbReference>
<organism evidence="4 5">
    <name type="scientific">Polaribacter pectinis</name>
    <dbReference type="NCBI Taxonomy" id="2738844"/>
    <lineage>
        <taxon>Bacteria</taxon>
        <taxon>Pseudomonadati</taxon>
        <taxon>Bacteroidota</taxon>
        <taxon>Flavobacteriia</taxon>
        <taxon>Flavobacteriales</taxon>
        <taxon>Flavobacteriaceae</taxon>
    </lineage>
</organism>
<dbReference type="Gene3D" id="3.20.20.370">
    <property type="entry name" value="Glycoside hydrolase/deacetylase"/>
    <property type="match status" value="1"/>
</dbReference>
<feature type="domain" description="NodB homology" evidence="3">
    <location>
        <begin position="61"/>
        <end position="304"/>
    </location>
</feature>
<dbReference type="EMBL" id="CP060695">
    <property type="protein sequence ID" value="QNM86268.1"/>
    <property type="molecule type" value="Genomic_DNA"/>
</dbReference>
<dbReference type="InterPro" id="IPR002509">
    <property type="entry name" value="NODB_dom"/>
</dbReference>
<evidence type="ECO:0000259" key="3">
    <source>
        <dbReference type="PROSITE" id="PS51677"/>
    </source>
</evidence>
<evidence type="ECO:0000313" key="4">
    <source>
        <dbReference type="EMBL" id="QNM86268.1"/>
    </source>
</evidence>
<keyword evidence="5" id="KW-1185">Reference proteome</keyword>
<name>A0A7G9LCB9_9FLAO</name>
<evidence type="ECO:0000256" key="1">
    <source>
        <dbReference type="ARBA" id="ARBA00004613"/>
    </source>
</evidence>
<reference evidence="4 5" key="1">
    <citation type="submission" date="2020-08" db="EMBL/GenBank/DDBJ databases">
        <title>Polaribacter sp. L12M9 isolated from gut of the Korean scallop.</title>
        <authorList>
            <person name="Jeong Y.S."/>
        </authorList>
    </citation>
    <scope>NUCLEOTIDE SEQUENCE [LARGE SCALE GENOMIC DNA]</scope>
    <source>
        <strain evidence="4 5">L12M9</strain>
    </source>
</reference>
<dbReference type="InterPro" id="IPR051398">
    <property type="entry name" value="Polysacch_Deacetylase"/>
</dbReference>
<evidence type="ECO:0000313" key="5">
    <source>
        <dbReference type="Proteomes" id="UP000515808"/>
    </source>
</evidence>
<dbReference type="GO" id="GO:0005975">
    <property type="term" value="P:carbohydrate metabolic process"/>
    <property type="evidence" value="ECO:0007669"/>
    <property type="project" value="InterPro"/>
</dbReference>
<dbReference type="RefSeq" id="WP_187483150.1">
    <property type="nucleotide sequence ID" value="NZ_CP060695.1"/>
</dbReference>
<dbReference type="PROSITE" id="PS51677">
    <property type="entry name" value="NODB"/>
    <property type="match status" value="1"/>
</dbReference>
<protein>
    <submittedName>
        <fullName evidence="4">Polysaccharide deacetylase family protein</fullName>
    </submittedName>
</protein>
<dbReference type="PANTHER" id="PTHR34216:SF3">
    <property type="entry name" value="POLY-BETA-1,6-N-ACETYL-D-GLUCOSAMINE N-DEACETYLASE"/>
    <property type="match status" value="1"/>
</dbReference>
<dbReference type="SUPFAM" id="SSF88713">
    <property type="entry name" value="Glycoside hydrolase/deacetylase"/>
    <property type="match status" value="1"/>
</dbReference>